<dbReference type="RefSeq" id="WP_198827302.1">
    <property type="nucleotide sequence ID" value="NZ_CP066308.1"/>
</dbReference>
<dbReference type="AlphaFoldDB" id="A0A7T5EJI1"/>
<protein>
    <submittedName>
        <fullName evidence="1">Transcriptional regulator</fullName>
    </submittedName>
</protein>
<proteinExistence type="predicted"/>
<dbReference type="KEGG" id="bcop:JD108_17710"/>
<gene>
    <name evidence="1" type="ORF">JD108_17710</name>
</gene>
<accession>A0A7T5EJI1</accession>
<evidence type="ECO:0000313" key="2">
    <source>
        <dbReference type="Proteomes" id="UP000595847"/>
    </source>
</evidence>
<sequence length="153" mass="17893">MNAWFLSAPAQIDVQATQRRVKRALDLARDFIRMGFHPGWEARTTAGWHASPVSVTNRFRSSTEEVAVRNATIEQERREFVEQLLTAVNRLSTRERELILTRWFDREDRTDIEAYIMLNLTHSSYYRLRNSAFRKLAGALGMEVYAEEGREEL</sequence>
<reference evidence="1 2" key="1">
    <citation type="submission" date="2020-12" db="EMBL/GenBank/DDBJ databases">
        <title>strain FJAT-54423T represents a novel species of the genus Brevibacillus.</title>
        <authorList>
            <person name="Tang R."/>
        </authorList>
    </citation>
    <scope>NUCLEOTIDE SEQUENCE [LARGE SCALE GENOMIC DNA]</scope>
    <source>
        <strain evidence="1 2">FJAT-54423</strain>
    </source>
</reference>
<dbReference type="EMBL" id="CP066308">
    <property type="protein sequence ID" value="QQE73700.1"/>
    <property type="molecule type" value="Genomic_DNA"/>
</dbReference>
<organism evidence="1 2">
    <name type="scientific">Brevibacillus composti</name>
    <dbReference type="NCBI Taxonomy" id="2796470"/>
    <lineage>
        <taxon>Bacteria</taxon>
        <taxon>Bacillati</taxon>
        <taxon>Bacillota</taxon>
        <taxon>Bacilli</taxon>
        <taxon>Bacillales</taxon>
        <taxon>Paenibacillaceae</taxon>
        <taxon>Brevibacillus</taxon>
    </lineage>
</organism>
<dbReference type="InterPro" id="IPR013324">
    <property type="entry name" value="RNA_pol_sigma_r3/r4-like"/>
</dbReference>
<dbReference type="Proteomes" id="UP000595847">
    <property type="component" value="Chromosome"/>
</dbReference>
<dbReference type="NCBIfam" id="TIGR01637">
    <property type="entry name" value="phage_arpU"/>
    <property type="match status" value="1"/>
</dbReference>
<evidence type="ECO:0000313" key="1">
    <source>
        <dbReference type="EMBL" id="QQE73700.1"/>
    </source>
</evidence>
<name>A0A7T5EJI1_9BACL</name>
<dbReference type="InterPro" id="IPR006524">
    <property type="entry name" value="ArpU-like"/>
</dbReference>
<dbReference type="SUPFAM" id="SSF88659">
    <property type="entry name" value="Sigma3 and sigma4 domains of RNA polymerase sigma factors"/>
    <property type="match status" value="1"/>
</dbReference>